<evidence type="ECO:0000256" key="1">
    <source>
        <dbReference type="ARBA" id="ARBA00001974"/>
    </source>
</evidence>
<dbReference type="Pfam" id="PF02754">
    <property type="entry name" value="CCG"/>
    <property type="match status" value="2"/>
</dbReference>
<keyword evidence="9" id="KW-0411">Iron-sulfur</keyword>
<proteinExistence type="inferred from homology"/>
<dbReference type="Gene3D" id="3.30.43.10">
    <property type="entry name" value="Uridine Diphospho-n-acetylenolpyruvylglucosamine Reductase, domain 2"/>
    <property type="match status" value="1"/>
</dbReference>
<dbReference type="AlphaFoldDB" id="A0A9D2KI04"/>
<comment type="caution">
    <text evidence="13">The sequence shown here is derived from an EMBL/GenBank/DDBJ whole genome shotgun (WGS) entry which is preliminary data.</text>
</comment>
<keyword evidence="6" id="KW-0809">Transit peptide</keyword>
<dbReference type="GO" id="GO:0004458">
    <property type="term" value="F:D-lactate dehydrogenase (cytochrome) activity"/>
    <property type="evidence" value="ECO:0007669"/>
    <property type="project" value="UniProtKB-EC"/>
</dbReference>
<sequence length="940" mass="98800">MPRSTSISTVAVSTRAIDRIANASDASHYLLTPRGVSIANDAADVAQLMRAATDSGSALTFRSGGTSLSGQASGDDLLVDVRRGFRRVTVLDGGARVRVQPGATVRQVNAMLARRGYRLGPDPASEAACTIGGVVNNNSSGMVCGTTENTYETLESLVFVLPSGTTVDTADPHADAQLRRAEPELVQGLERLRRRVTENADSMSRIRRAFAMKNTMGYGVNAFVDYTSPADLLAHLIIGSEGTLAFVAEATFRTVPIRPHAAAGLALFPNLDAAARALPALVETGAVALELMDSTSIRVGQSLPDAPAAIRGFDPTTEAALLFEYQSADEQQLAPLVDAGTRALAAENLRAPAAPSADPRARASAWKLRKGLYASVAGARPQGTTALLEDIVVPVGALADTCASLQELFAQYAYRDSVIFGHAKDGNIHFMLTDRFETDDQIGRLAGFTDDMVDLVLGAGGNLKAEHGTGRAMAPFVRRQYGDELYEVMVALKRLVDPRGILNPGVIIADDENAHLTNIKVPVEIEEEADRCVECGYCEPVCPSKDLTLTPRQRIVTRRAIERARADGDLELVRELERDYDYSGLDTCAVDGMCQTACPVLIDTGSLVKRLRGERTGKAADAGWNAAAKAWGAGTRAASAALTAARFVPAPLVAGATALARGVLGDDAVPAYSADLPGGGSARKKLGSSLGSGEVAAVYIPACVNTMFGPADDGVGVARALAALAERAGVQLVIPEGIDAVCCSTPWTSKGMTSGRDTMLERVTRIARRATSDGAITIVSDASSCTEGFVKMFADAGFHAQVEDAVAFADRVLLPRLHPRAVVDTLALHPTCSSMQLGLNPALERLGSAVARRAVVPDAWGCCGFAGDRGMLHPELTASATAAEAAEVRELNADAHASCNRTCELGMTRATGQQYGHILELLEAATRPRPAVGDDQASAP</sequence>
<accession>A0A9D2KI04</accession>
<dbReference type="GO" id="GO:0008720">
    <property type="term" value="F:D-lactate dehydrogenase (NAD+) activity"/>
    <property type="evidence" value="ECO:0007669"/>
    <property type="project" value="TreeGrafter"/>
</dbReference>
<dbReference type="InterPro" id="IPR004113">
    <property type="entry name" value="FAD-bd_oxidored_4_C"/>
</dbReference>
<keyword evidence="8" id="KW-0408">Iron</keyword>
<dbReference type="Pfam" id="PF13183">
    <property type="entry name" value="Fer4_8"/>
    <property type="match status" value="1"/>
</dbReference>
<evidence type="ECO:0000256" key="9">
    <source>
        <dbReference type="ARBA" id="ARBA00023014"/>
    </source>
</evidence>
<dbReference type="EMBL" id="DXAM01000044">
    <property type="protein sequence ID" value="HJA03798.1"/>
    <property type="molecule type" value="Genomic_DNA"/>
</dbReference>
<dbReference type="PROSITE" id="PS51379">
    <property type="entry name" value="4FE4S_FER_2"/>
    <property type="match status" value="1"/>
</dbReference>
<dbReference type="Gene3D" id="3.30.70.2740">
    <property type="match status" value="1"/>
</dbReference>
<dbReference type="SUPFAM" id="SSF46548">
    <property type="entry name" value="alpha-helical ferredoxin"/>
    <property type="match status" value="1"/>
</dbReference>
<evidence type="ECO:0000259" key="11">
    <source>
        <dbReference type="PROSITE" id="PS51379"/>
    </source>
</evidence>
<dbReference type="InterPro" id="IPR016169">
    <property type="entry name" value="FAD-bd_PCMH_sub2"/>
</dbReference>
<dbReference type="InterPro" id="IPR036318">
    <property type="entry name" value="FAD-bd_PCMH-like_sf"/>
</dbReference>
<dbReference type="SUPFAM" id="SSF55103">
    <property type="entry name" value="FAD-linked oxidases, C-terminal domain"/>
    <property type="match status" value="1"/>
</dbReference>
<dbReference type="PANTHER" id="PTHR11748:SF111">
    <property type="entry name" value="D-LACTATE DEHYDROGENASE, MITOCHONDRIAL-RELATED"/>
    <property type="match status" value="1"/>
</dbReference>
<keyword evidence="7" id="KW-0560">Oxidoreductase</keyword>
<evidence type="ECO:0000256" key="3">
    <source>
        <dbReference type="ARBA" id="ARBA00022630"/>
    </source>
</evidence>
<evidence type="ECO:0000256" key="6">
    <source>
        <dbReference type="ARBA" id="ARBA00022946"/>
    </source>
</evidence>
<evidence type="ECO:0000256" key="2">
    <source>
        <dbReference type="ARBA" id="ARBA00008000"/>
    </source>
</evidence>
<dbReference type="Gene3D" id="3.30.465.10">
    <property type="match status" value="1"/>
</dbReference>
<gene>
    <name evidence="13" type="ORF">H9800_02930</name>
</gene>
<dbReference type="InterPro" id="IPR004017">
    <property type="entry name" value="Cys_rich_dom"/>
</dbReference>
<feature type="domain" description="FAD-binding PCMH-type" evidence="12">
    <location>
        <begin position="29"/>
        <end position="257"/>
    </location>
</feature>
<organism evidence="13 14">
    <name type="scientific">Candidatus Microbacterium stercoravium</name>
    <dbReference type="NCBI Taxonomy" id="2838697"/>
    <lineage>
        <taxon>Bacteria</taxon>
        <taxon>Bacillati</taxon>
        <taxon>Actinomycetota</taxon>
        <taxon>Actinomycetes</taxon>
        <taxon>Micrococcales</taxon>
        <taxon>Microbacteriaceae</taxon>
        <taxon>Microbacterium</taxon>
    </lineage>
</organism>
<dbReference type="GO" id="GO:1903457">
    <property type="term" value="P:lactate catabolic process"/>
    <property type="evidence" value="ECO:0007669"/>
    <property type="project" value="TreeGrafter"/>
</dbReference>
<dbReference type="GO" id="GO:0051536">
    <property type="term" value="F:iron-sulfur cluster binding"/>
    <property type="evidence" value="ECO:0007669"/>
    <property type="project" value="UniProtKB-KW"/>
</dbReference>
<keyword evidence="3" id="KW-0285">Flavoprotein</keyword>
<dbReference type="InterPro" id="IPR017896">
    <property type="entry name" value="4Fe4S_Fe-S-bd"/>
</dbReference>
<dbReference type="GO" id="GO:0071949">
    <property type="term" value="F:FAD binding"/>
    <property type="evidence" value="ECO:0007669"/>
    <property type="project" value="InterPro"/>
</dbReference>
<evidence type="ECO:0000256" key="4">
    <source>
        <dbReference type="ARBA" id="ARBA00022723"/>
    </source>
</evidence>
<dbReference type="GO" id="GO:0046872">
    <property type="term" value="F:metal ion binding"/>
    <property type="evidence" value="ECO:0007669"/>
    <property type="project" value="UniProtKB-KW"/>
</dbReference>
<dbReference type="Pfam" id="PF01565">
    <property type="entry name" value="FAD_binding_4"/>
    <property type="match status" value="1"/>
</dbReference>
<comment type="similarity">
    <text evidence="2">Belongs to the FAD-binding oxidoreductase/transferase type 4 family.</text>
</comment>
<dbReference type="Pfam" id="PF02913">
    <property type="entry name" value="FAD-oxidase_C"/>
    <property type="match status" value="1"/>
</dbReference>
<dbReference type="InterPro" id="IPR017900">
    <property type="entry name" value="4Fe4S_Fe_S_CS"/>
</dbReference>
<dbReference type="PROSITE" id="PS51387">
    <property type="entry name" value="FAD_PCMH"/>
    <property type="match status" value="1"/>
</dbReference>
<evidence type="ECO:0000256" key="8">
    <source>
        <dbReference type="ARBA" id="ARBA00023004"/>
    </source>
</evidence>
<dbReference type="Proteomes" id="UP000824220">
    <property type="component" value="Unassembled WGS sequence"/>
</dbReference>
<evidence type="ECO:0000259" key="12">
    <source>
        <dbReference type="PROSITE" id="PS51387"/>
    </source>
</evidence>
<reference evidence="13" key="2">
    <citation type="submission" date="2021-04" db="EMBL/GenBank/DDBJ databases">
        <authorList>
            <person name="Gilroy R."/>
        </authorList>
    </citation>
    <scope>NUCLEOTIDE SEQUENCE</scope>
    <source>
        <strain evidence="13">ChiHjej8B7-3636</strain>
    </source>
</reference>
<dbReference type="InterPro" id="IPR016166">
    <property type="entry name" value="FAD-bd_PCMH"/>
</dbReference>
<dbReference type="InterPro" id="IPR016171">
    <property type="entry name" value="Vanillyl_alc_oxidase_C-sub2"/>
</dbReference>
<feature type="domain" description="4Fe-4S ferredoxin-type" evidence="11">
    <location>
        <begin position="521"/>
        <end position="552"/>
    </location>
</feature>
<dbReference type="InterPro" id="IPR016164">
    <property type="entry name" value="FAD-linked_Oxase-like_C"/>
</dbReference>
<comment type="cofactor">
    <cofactor evidence="1">
        <name>FAD</name>
        <dbReference type="ChEBI" id="CHEBI:57692"/>
    </cofactor>
</comment>
<dbReference type="InterPro" id="IPR009051">
    <property type="entry name" value="Helical_ferredxn"/>
</dbReference>
<dbReference type="PANTHER" id="PTHR11748">
    <property type="entry name" value="D-LACTATE DEHYDROGENASE"/>
    <property type="match status" value="1"/>
</dbReference>
<dbReference type="PROSITE" id="PS00198">
    <property type="entry name" value="4FE4S_FER_1"/>
    <property type="match status" value="1"/>
</dbReference>
<evidence type="ECO:0000313" key="14">
    <source>
        <dbReference type="Proteomes" id="UP000824220"/>
    </source>
</evidence>
<dbReference type="InterPro" id="IPR006094">
    <property type="entry name" value="Oxid_FAD_bind_N"/>
</dbReference>
<evidence type="ECO:0000313" key="13">
    <source>
        <dbReference type="EMBL" id="HJA03798.1"/>
    </source>
</evidence>
<reference evidence="13" key="1">
    <citation type="journal article" date="2021" name="PeerJ">
        <title>Extensive microbial diversity within the chicken gut microbiome revealed by metagenomics and culture.</title>
        <authorList>
            <person name="Gilroy R."/>
            <person name="Ravi A."/>
            <person name="Getino M."/>
            <person name="Pursley I."/>
            <person name="Horton D.L."/>
            <person name="Alikhan N.F."/>
            <person name="Baker D."/>
            <person name="Gharbi K."/>
            <person name="Hall N."/>
            <person name="Watson M."/>
            <person name="Adriaenssens E.M."/>
            <person name="Foster-Nyarko E."/>
            <person name="Jarju S."/>
            <person name="Secka A."/>
            <person name="Antonio M."/>
            <person name="Oren A."/>
            <person name="Chaudhuri R.R."/>
            <person name="La Ragione R."/>
            <person name="Hildebrand F."/>
            <person name="Pallen M.J."/>
        </authorList>
    </citation>
    <scope>NUCLEOTIDE SEQUENCE</scope>
    <source>
        <strain evidence="13">ChiHjej8B7-3636</strain>
    </source>
</reference>
<keyword evidence="5" id="KW-0274">FAD</keyword>
<dbReference type="Gene3D" id="1.10.45.10">
    <property type="entry name" value="Vanillyl-alcohol Oxidase, Chain A, domain 4"/>
    <property type="match status" value="1"/>
</dbReference>
<dbReference type="EC" id="1.1.2.4" evidence="10"/>
<evidence type="ECO:0000256" key="5">
    <source>
        <dbReference type="ARBA" id="ARBA00022827"/>
    </source>
</evidence>
<protein>
    <recommendedName>
        <fullName evidence="10">D-lactate dehydrogenase (cytochrome)</fullName>
        <ecNumber evidence="10">1.1.2.4</ecNumber>
    </recommendedName>
</protein>
<dbReference type="SUPFAM" id="SSF56176">
    <property type="entry name" value="FAD-binding/transporter-associated domain-like"/>
    <property type="match status" value="1"/>
</dbReference>
<evidence type="ECO:0000256" key="10">
    <source>
        <dbReference type="ARBA" id="ARBA00038897"/>
    </source>
</evidence>
<dbReference type="InterPro" id="IPR016167">
    <property type="entry name" value="FAD-bd_PCMH_sub1"/>
</dbReference>
<dbReference type="Gene3D" id="1.10.1060.10">
    <property type="entry name" value="Alpha-helical ferredoxin"/>
    <property type="match status" value="1"/>
</dbReference>
<evidence type="ECO:0000256" key="7">
    <source>
        <dbReference type="ARBA" id="ARBA00023002"/>
    </source>
</evidence>
<keyword evidence="4" id="KW-0479">Metal-binding</keyword>
<name>A0A9D2KI04_9MICO</name>